<evidence type="ECO:0000313" key="3">
    <source>
        <dbReference type="EMBL" id="MFC3303784.1"/>
    </source>
</evidence>
<proteinExistence type="inferred from homology"/>
<dbReference type="PANTHER" id="PTHR30327:SF1">
    <property type="entry name" value="UPF0301 PROTEIN YQGE"/>
    <property type="match status" value="1"/>
</dbReference>
<dbReference type="RefSeq" id="WP_189576648.1">
    <property type="nucleotide sequence ID" value="NZ_BMXU01000002.1"/>
</dbReference>
<dbReference type="EMBL" id="JBHRVA010000003">
    <property type="protein sequence ID" value="MFC3303784.1"/>
    <property type="molecule type" value="Genomic_DNA"/>
</dbReference>
<evidence type="ECO:0000256" key="1">
    <source>
        <dbReference type="ARBA" id="ARBA00009600"/>
    </source>
</evidence>
<dbReference type="Proteomes" id="UP001595607">
    <property type="component" value="Unassembled WGS sequence"/>
</dbReference>
<sequence>MAHSTIPSIDLSKGFVGKLIVAMPHLADTPFEQAVCLICSHDDEHAFGVVVNKPMSGITVAEVVSQMDIDADESAERAPVFFGGPVDLQRGAVLHTLDFKQDETVVIGPNIGLTATKDALEAICTSDRAPEKWRLVMGHAGWDGGQLENEIKRNDWLSIDATEDRVFGGPADAWDEALKHLGISDPALFAGQDSPVIRPN</sequence>
<dbReference type="InterPro" id="IPR003774">
    <property type="entry name" value="AlgH-like"/>
</dbReference>
<organism evidence="3 4">
    <name type="scientific">Parvularcula lutaonensis</name>
    <dbReference type="NCBI Taxonomy" id="491923"/>
    <lineage>
        <taxon>Bacteria</taxon>
        <taxon>Pseudomonadati</taxon>
        <taxon>Pseudomonadota</taxon>
        <taxon>Alphaproteobacteria</taxon>
        <taxon>Parvularculales</taxon>
        <taxon>Parvularculaceae</taxon>
        <taxon>Parvularcula</taxon>
    </lineage>
</organism>
<dbReference type="SUPFAM" id="SSF143456">
    <property type="entry name" value="VC0467-like"/>
    <property type="match status" value="1"/>
</dbReference>
<evidence type="ECO:0000256" key="2">
    <source>
        <dbReference type="HAMAP-Rule" id="MF_00758"/>
    </source>
</evidence>
<gene>
    <name evidence="3" type="ORF">ACFONP_13710</name>
</gene>
<dbReference type="Pfam" id="PF02622">
    <property type="entry name" value="DUF179"/>
    <property type="match status" value="1"/>
</dbReference>
<protein>
    <recommendedName>
        <fullName evidence="2">UPF0301 protein ACFONP_13710</fullName>
    </recommendedName>
</protein>
<dbReference type="HAMAP" id="MF_00758">
    <property type="entry name" value="UPF0301"/>
    <property type="match status" value="1"/>
</dbReference>
<dbReference type="Gene3D" id="3.40.1740.10">
    <property type="entry name" value="VC0467-like"/>
    <property type="match status" value="1"/>
</dbReference>
<comment type="caution">
    <text evidence="3">The sequence shown here is derived from an EMBL/GenBank/DDBJ whole genome shotgun (WGS) entry which is preliminary data.</text>
</comment>
<evidence type="ECO:0000313" key="4">
    <source>
        <dbReference type="Proteomes" id="UP001595607"/>
    </source>
</evidence>
<reference evidence="4" key="1">
    <citation type="journal article" date="2019" name="Int. J. Syst. Evol. Microbiol.">
        <title>The Global Catalogue of Microorganisms (GCM) 10K type strain sequencing project: providing services to taxonomists for standard genome sequencing and annotation.</title>
        <authorList>
            <consortium name="The Broad Institute Genomics Platform"/>
            <consortium name="The Broad Institute Genome Sequencing Center for Infectious Disease"/>
            <person name="Wu L."/>
            <person name="Ma J."/>
        </authorList>
    </citation>
    <scope>NUCLEOTIDE SEQUENCE [LARGE SCALE GENOMIC DNA]</scope>
    <source>
        <strain evidence="4">KCTC 22245</strain>
    </source>
</reference>
<accession>A0ABV7MGT8</accession>
<dbReference type="PANTHER" id="PTHR30327">
    <property type="entry name" value="UNCHARACTERIZED PROTEIN YQGE"/>
    <property type="match status" value="1"/>
</dbReference>
<name>A0ABV7MGT8_9PROT</name>
<keyword evidence="4" id="KW-1185">Reference proteome</keyword>
<comment type="similarity">
    <text evidence="1 2">Belongs to the UPF0301 (AlgH) family.</text>
</comment>